<keyword evidence="3" id="KW-0863">Zinc-finger</keyword>
<feature type="region of interest" description="Disordered" evidence="7">
    <location>
        <begin position="311"/>
        <end position="337"/>
    </location>
</feature>
<dbReference type="Gene3D" id="3.30.40.10">
    <property type="entry name" value="Zinc/RING finger domain, C3HC4 (zinc finger)"/>
    <property type="match status" value="1"/>
</dbReference>
<feature type="compositionally biased region" description="Basic and acidic residues" evidence="7">
    <location>
        <begin position="60"/>
        <end position="69"/>
    </location>
</feature>
<reference evidence="9" key="1">
    <citation type="journal article" date="2020" name="bioRxiv">
        <title>Whole genome comparisons of ergot fungi reveals the divergence and evolution of species within the genus Claviceps are the result of varying mechanisms driving genome evolution and host range expansion.</title>
        <authorList>
            <person name="Wyka S.A."/>
            <person name="Mondo S.J."/>
            <person name="Liu M."/>
            <person name="Dettman J."/>
            <person name="Nalam V."/>
            <person name="Broders K.D."/>
        </authorList>
    </citation>
    <scope>NUCLEOTIDE SEQUENCE</scope>
    <source>
        <strain evidence="9">CCC 489</strain>
    </source>
</reference>
<evidence type="ECO:0000259" key="8">
    <source>
        <dbReference type="Pfam" id="PF09733"/>
    </source>
</evidence>
<evidence type="ECO:0000256" key="6">
    <source>
        <dbReference type="ARBA" id="ARBA00023163"/>
    </source>
</evidence>
<comment type="caution">
    <text evidence="9">The sequence shown here is derived from an EMBL/GenBank/DDBJ whole genome shotgun (WGS) entry which is preliminary data.</text>
</comment>
<keyword evidence="2" id="KW-0479">Metal-binding</keyword>
<dbReference type="CDD" id="cd21552">
    <property type="entry name" value="VEFS-box_ctSUZ12-like"/>
    <property type="match status" value="1"/>
</dbReference>
<sequence length="740" mass="83064">MTARSPCRRTPPFLQRTWLKGVKALQKSPAMGSMISTTPHQLPHIDDGDDARSAKRRRMSSHDSLDHDNLIASPGTSQSGSTLRIEVLKLLHKDSKKVKSYQGTAPRDVLTSNARCKVTIFDTSSSPPQVLYCQSQMCDLISFMNPAGPYRIARVDMPKPFFVPKYSILINRPDDERFDLSDSYQLSIELEAANTRHWPPLSSDDFGIPSESLHTPWGSTQHWILSSKFDSVQGRLKTPLNLSARYPGSQSSFQTNYVMDIDLRWTAGFQAFRKLDRDSKHCITAVDPDVADSDGVLSPRGVFPFVNGTHHHTASAENRKDQDEELAGDQTPSRSLRAREKNKIYNLKVLSDQQLGRERKQRVRNLNDAASEGRVQYVLPAYQPVSLDYYRCISCGVYHDSMDQLQLHLQISHPTYDYTLEASNDDGPLFRVSALEGSTVSPVKTFHLGRNIKPFHIRSVVSGDQTWFMSRLGPDVDDSLESPTKSALGRTKAASPILKAHKICPLRSEEKQPKRNVVPDIAQPLFHPISRARLKPGQDVPQNAPDNTWLIHKHRESISDFSDVTAAEKEYIWEWDGFVLREGVTSAAYFPQTWLRFVKDKASWLVGAEQRMLELAKHVSVLQARNALDDEDLRQAFRYINEARAKRPKPAEALESGATSHAPKDKSAKQSPRTSQIRRGANGCVICQLPVQGPRLLLCGNKDCLKRLYHSDCIENEAAIPVTNSEWLCNDCATGRSASG</sequence>
<keyword evidence="4" id="KW-0862">Zinc</keyword>
<dbReference type="Proteomes" id="UP000811619">
    <property type="component" value="Unassembled WGS sequence"/>
</dbReference>
<keyword evidence="5" id="KW-0805">Transcription regulation</keyword>
<organism evidence="9 10">
    <name type="scientific">Claviceps africana</name>
    <dbReference type="NCBI Taxonomy" id="83212"/>
    <lineage>
        <taxon>Eukaryota</taxon>
        <taxon>Fungi</taxon>
        <taxon>Dikarya</taxon>
        <taxon>Ascomycota</taxon>
        <taxon>Pezizomycotina</taxon>
        <taxon>Sordariomycetes</taxon>
        <taxon>Hypocreomycetidae</taxon>
        <taxon>Hypocreales</taxon>
        <taxon>Clavicipitaceae</taxon>
        <taxon>Claviceps</taxon>
    </lineage>
</organism>
<dbReference type="AlphaFoldDB" id="A0A8K0NM32"/>
<keyword evidence="10" id="KW-1185">Reference proteome</keyword>
<dbReference type="GO" id="GO:0031490">
    <property type="term" value="F:chromatin DNA binding"/>
    <property type="evidence" value="ECO:0007669"/>
    <property type="project" value="TreeGrafter"/>
</dbReference>
<proteinExistence type="inferred from homology"/>
<comment type="similarity">
    <text evidence="1">Belongs to the VEFS (VRN2-EMF2-FIS2-SU(Z)12) family.</text>
</comment>
<keyword evidence="6" id="KW-0804">Transcription</keyword>
<evidence type="ECO:0000313" key="10">
    <source>
        <dbReference type="Proteomes" id="UP000811619"/>
    </source>
</evidence>
<feature type="domain" description="Polycomb protein VEFS-Box" evidence="8">
    <location>
        <begin position="543"/>
        <end position="609"/>
    </location>
</feature>
<dbReference type="InterPro" id="IPR011011">
    <property type="entry name" value="Znf_FYVE_PHD"/>
</dbReference>
<evidence type="ECO:0000256" key="5">
    <source>
        <dbReference type="ARBA" id="ARBA00023015"/>
    </source>
</evidence>
<evidence type="ECO:0000313" key="9">
    <source>
        <dbReference type="EMBL" id="KAG5926998.1"/>
    </source>
</evidence>
<dbReference type="PROSITE" id="PS01359">
    <property type="entry name" value="ZF_PHD_1"/>
    <property type="match status" value="1"/>
</dbReference>
<feature type="region of interest" description="Disordered" evidence="7">
    <location>
        <begin position="33"/>
        <end position="78"/>
    </location>
</feature>
<dbReference type="Pfam" id="PF09733">
    <property type="entry name" value="VEFS-Box"/>
    <property type="match status" value="1"/>
</dbReference>
<name>A0A8K0NM32_9HYPO</name>
<dbReference type="CDD" id="cd15489">
    <property type="entry name" value="PHD_SF"/>
    <property type="match status" value="1"/>
</dbReference>
<feature type="region of interest" description="Disordered" evidence="7">
    <location>
        <begin position="648"/>
        <end position="676"/>
    </location>
</feature>
<dbReference type="InterPro" id="IPR013083">
    <property type="entry name" value="Znf_RING/FYVE/PHD"/>
</dbReference>
<dbReference type="InterPro" id="IPR019786">
    <property type="entry name" value="Zinc_finger_PHD-type_CS"/>
</dbReference>
<dbReference type="EMBL" id="SRPY01000219">
    <property type="protein sequence ID" value="KAG5926998.1"/>
    <property type="molecule type" value="Genomic_DNA"/>
</dbReference>
<dbReference type="GO" id="GO:0008270">
    <property type="term" value="F:zinc ion binding"/>
    <property type="evidence" value="ECO:0007669"/>
    <property type="project" value="UniProtKB-KW"/>
</dbReference>
<evidence type="ECO:0000256" key="1">
    <source>
        <dbReference type="ARBA" id="ARBA00007416"/>
    </source>
</evidence>
<accession>A0A8K0NM32</accession>
<protein>
    <recommendedName>
        <fullName evidence="8">Polycomb protein VEFS-Box domain-containing protein</fullName>
    </recommendedName>
</protein>
<dbReference type="GO" id="GO:0016586">
    <property type="term" value="C:RSC-type complex"/>
    <property type="evidence" value="ECO:0007669"/>
    <property type="project" value="TreeGrafter"/>
</dbReference>
<evidence type="ECO:0000256" key="4">
    <source>
        <dbReference type="ARBA" id="ARBA00022833"/>
    </source>
</evidence>
<dbReference type="PANTHER" id="PTHR22597:SF0">
    <property type="entry name" value="POLYCOMB PROTEIN SUZ12"/>
    <property type="match status" value="1"/>
</dbReference>
<evidence type="ECO:0000256" key="3">
    <source>
        <dbReference type="ARBA" id="ARBA00022771"/>
    </source>
</evidence>
<evidence type="ECO:0000256" key="7">
    <source>
        <dbReference type="SAM" id="MobiDB-lite"/>
    </source>
</evidence>
<gene>
    <name evidence="9" type="ORF">E4U42_002715</name>
</gene>
<dbReference type="PANTHER" id="PTHR22597">
    <property type="entry name" value="POLYCOMB GROUP PROTEIN"/>
    <property type="match status" value="1"/>
</dbReference>
<dbReference type="SUPFAM" id="SSF57903">
    <property type="entry name" value="FYVE/PHD zinc finger"/>
    <property type="match status" value="1"/>
</dbReference>
<dbReference type="InterPro" id="IPR019135">
    <property type="entry name" value="Polycomb_protein_VEFS-Box"/>
</dbReference>
<feature type="compositionally biased region" description="Basic and acidic residues" evidence="7">
    <location>
        <begin position="43"/>
        <end position="53"/>
    </location>
</feature>
<evidence type="ECO:0000256" key="2">
    <source>
        <dbReference type="ARBA" id="ARBA00022723"/>
    </source>
</evidence>
<dbReference type="OrthoDB" id="166746at2759"/>